<protein>
    <submittedName>
        <fullName evidence="2">(northern house mosquito) hypothetical protein</fullName>
    </submittedName>
</protein>
<feature type="compositionally biased region" description="Low complexity" evidence="1">
    <location>
        <begin position="71"/>
        <end position="101"/>
    </location>
</feature>
<organism evidence="2">
    <name type="scientific">Culex pipiens</name>
    <name type="common">House mosquito</name>
    <dbReference type="NCBI Taxonomy" id="7175"/>
    <lineage>
        <taxon>Eukaryota</taxon>
        <taxon>Metazoa</taxon>
        <taxon>Ecdysozoa</taxon>
        <taxon>Arthropoda</taxon>
        <taxon>Hexapoda</taxon>
        <taxon>Insecta</taxon>
        <taxon>Pterygota</taxon>
        <taxon>Neoptera</taxon>
        <taxon>Endopterygota</taxon>
        <taxon>Diptera</taxon>
        <taxon>Nematocera</taxon>
        <taxon>Culicoidea</taxon>
        <taxon>Culicidae</taxon>
        <taxon>Culicinae</taxon>
        <taxon>Culicini</taxon>
        <taxon>Culex</taxon>
        <taxon>Culex</taxon>
    </lineage>
</organism>
<sequence>MVETPSPARKTSASPRPCAAKRVPSGPSPRRTLTGGRWTWCSACPVGAASVPTGWPSGTRRKRATTRGMCSGRRTAGSGWASSSTRSTTTTSTTIRTFRPC</sequence>
<dbReference type="AlphaFoldDB" id="A0A8D8MIY6"/>
<dbReference type="EMBL" id="HBUE01308431">
    <property type="protein sequence ID" value="CAG6582277.1"/>
    <property type="molecule type" value="Transcribed_RNA"/>
</dbReference>
<evidence type="ECO:0000256" key="1">
    <source>
        <dbReference type="SAM" id="MobiDB-lite"/>
    </source>
</evidence>
<evidence type="ECO:0000313" key="2">
    <source>
        <dbReference type="EMBL" id="CAG6530451.1"/>
    </source>
</evidence>
<reference evidence="2" key="1">
    <citation type="submission" date="2021-05" db="EMBL/GenBank/DDBJ databases">
        <authorList>
            <person name="Alioto T."/>
            <person name="Alioto T."/>
            <person name="Gomez Garrido J."/>
        </authorList>
    </citation>
    <scope>NUCLEOTIDE SEQUENCE</scope>
</reference>
<name>A0A8D8MIY6_CULPI</name>
<accession>A0A8D8MIY6</accession>
<dbReference type="EMBL" id="HBUE01046786">
    <property type="protein sequence ID" value="CAG6462939.1"/>
    <property type="molecule type" value="Transcribed_RNA"/>
</dbReference>
<feature type="region of interest" description="Disordered" evidence="1">
    <location>
        <begin position="51"/>
        <end position="101"/>
    </location>
</feature>
<dbReference type="EMBL" id="HBUE01202242">
    <property type="protein sequence ID" value="CAG6530451.1"/>
    <property type="molecule type" value="Transcribed_RNA"/>
</dbReference>
<feature type="region of interest" description="Disordered" evidence="1">
    <location>
        <begin position="1"/>
        <end position="32"/>
    </location>
</feature>
<proteinExistence type="predicted"/>